<evidence type="ECO:0000313" key="1">
    <source>
        <dbReference type="EMBL" id="CAG8622754.1"/>
    </source>
</evidence>
<dbReference type="EMBL" id="CAJVPI010001673">
    <property type="protein sequence ID" value="CAG8622754.1"/>
    <property type="molecule type" value="Genomic_DNA"/>
</dbReference>
<protein>
    <submittedName>
        <fullName evidence="1">11380_t:CDS:1</fullName>
    </submittedName>
</protein>
<gene>
    <name evidence="1" type="ORF">PBRASI_LOCUS8803</name>
</gene>
<sequence>MDMEKGMVGGRRQAIAATHNSTIAMAMQMPHATATTTLWLHIRRRINYDAKRILDKLRLPGIMLIAQ</sequence>
<reference evidence="1" key="1">
    <citation type="submission" date="2021-06" db="EMBL/GenBank/DDBJ databases">
        <authorList>
            <person name="Kallberg Y."/>
            <person name="Tangrot J."/>
            <person name="Rosling A."/>
        </authorList>
    </citation>
    <scope>NUCLEOTIDE SEQUENCE</scope>
    <source>
        <strain evidence="1">BR232B</strain>
    </source>
</reference>
<accession>A0A9N9D4E6</accession>
<organism evidence="1 2">
    <name type="scientific">Paraglomus brasilianum</name>
    <dbReference type="NCBI Taxonomy" id="144538"/>
    <lineage>
        <taxon>Eukaryota</taxon>
        <taxon>Fungi</taxon>
        <taxon>Fungi incertae sedis</taxon>
        <taxon>Mucoromycota</taxon>
        <taxon>Glomeromycotina</taxon>
        <taxon>Glomeromycetes</taxon>
        <taxon>Paraglomerales</taxon>
        <taxon>Paraglomeraceae</taxon>
        <taxon>Paraglomus</taxon>
    </lineage>
</organism>
<dbReference type="AlphaFoldDB" id="A0A9N9D4E6"/>
<evidence type="ECO:0000313" key="2">
    <source>
        <dbReference type="Proteomes" id="UP000789739"/>
    </source>
</evidence>
<comment type="caution">
    <text evidence="1">The sequence shown here is derived from an EMBL/GenBank/DDBJ whole genome shotgun (WGS) entry which is preliminary data.</text>
</comment>
<proteinExistence type="predicted"/>
<keyword evidence="2" id="KW-1185">Reference proteome</keyword>
<dbReference type="Proteomes" id="UP000789739">
    <property type="component" value="Unassembled WGS sequence"/>
</dbReference>
<name>A0A9N9D4E6_9GLOM</name>